<gene>
    <name evidence="2" type="ORF">EDD39_2858</name>
</gene>
<name>A0A8G1UIM5_9ACTN</name>
<protein>
    <submittedName>
        <fullName evidence="2">Uncharacterized protein</fullName>
    </submittedName>
</protein>
<reference evidence="2 3" key="1">
    <citation type="submission" date="2018-11" db="EMBL/GenBank/DDBJ databases">
        <title>Sequencing the genomes of 1000 actinobacteria strains.</title>
        <authorList>
            <person name="Klenk H.-P."/>
        </authorList>
    </citation>
    <scope>NUCLEOTIDE SEQUENCE [LARGE SCALE GENOMIC DNA]</scope>
    <source>
        <strain evidence="2 3">DSM 44780</strain>
    </source>
</reference>
<feature type="region of interest" description="Disordered" evidence="1">
    <location>
        <begin position="66"/>
        <end position="100"/>
    </location>
</feature>
<accession>A0A8G1UIM5</accession>
<feature type="region of interest" description="Disordered" evidence="1">
    <location>
        <begin position="1"/>
        <end position="41"/>
    </location>
</feature>
<comment type="caution">
    <text evidence="2">The sequence shown here is derived from an EMBL/GenBank/DDBJ whole genome shotgun (WGS) entry which is preliminary data.</text>
</comment>
<sequence length="100" mass="11109">MESRLRGESGGPPAGSIGRVSTTTPTPTHPHTPILDVELRGGRWDGHLKRVRPSAPPPSLRMVLRAELPDPARGEQWPTTSVYRYDPDGPRPTYRHSHDE</sequence>
<evidence type="ECO:0000313" key="2">
    <source>
        <dbReference type="EMBL" id="ROR44652.1"/>
    </source>
</evidence>
<proteinExistence type="predicted"/>
<dbReference type="AlphaFoldDB" id="A0A8G1UIM5"/>
<dbReference type="Proteomes" id="UP000267408">
    <property type="component" value="Unassembled WGS sequence"/>
</dbReference>
<dbReference type="EMBL" id="RJVJ01000001">
    <property type="protein sequence ID" value="ROR44652.1"/>
    <property type="molecule type" value="Genomic_DNA"/>
</dbReference>
<feature type="compositionally biased region" description="Low complexity" evidence="1">
    <location>
        <begin position="22"/>
        <end position="33"/>
    </location>
</feature>
<evidence type="ECO:0000313" key="3">
    <source>
        <dbReference type="Proteomes" id="UP000267408"/>
    </source>
</evidence>
<evidence type="ECO:0000256" key="1">
    <source>
        <dbReference type="SAM" id="MobiDB-lite"/>
    </source>
</evidence>
<organism evidence="2 3">
    <name type="scientific">Kitasatospora cineracea</name>
    <dbReference type="NCBI Taxonomy" id="88074"/>
    <lineage>
        <taxon>Bacteria</taxon>
        <taxon>Bacillati</taxon>
        <taxon>Actinomycetota</taxon>
        <taxon>Actinomycetes</taxon>
        <taxon>Kitasatosporales</taxon>
        <taxon>Streptomycetaceae</taxon>
        <taxon>Kitasatospora</taxon>
    </lineage>
</organism>